<feature type="transmembrane region" description="Helical" evidence="7">
    <location>
        <begin position="177"/>
        <end position="197"/>
    </location>
</feature>
<dbReference type="EMBL" id="QLMA01000011">
    <property type="protein sequence ID" value="RAJ73964.1"/>
    <property type="molecule type" value="Genomic_DNA"/>
</dbReference>
<gene>
    <name evidence="9" type="ORF">CLV59_11183</name>
</gene>
<keyword evidence="10" id="KW-1185">Reference proteome</keyword>
<evidence type="ECO:0000256" key="6">
    <source>
        <dbReference type="ARBA" id="ARBA00023136"/>
    </source>
</evidence>
<feature type="transmembrane region" description="Helical" evidence="7">
    <location>
        <begin position="123"/>
        <end position="141"/>
    </location>
</feature>
<dbReference type="GO" id="GO:0016020">
    <property type="term" value="C:membrane"/>
    <property type="evidence" value="ECO:0007669"/>
    <property type="project" value="UniProtKB-SubCell"/>
</dbReference>
<dbReference type="AlphaFoldDB" id="A0A327VJC7"/>
<feature type="transmembrane region" description="Helical" evidence="7">
    <location>
        <begin position="153"/>
        <end position="171"/>
    </location>
</feature>
<dbReference type="OrthoDB" id="9778341at2"/>
<evidence type="ECO:0000313" key="10">
    <source>
        <dbReference type="Proteomes" id="UP000249819"/>
    </source>
</evidence>
<feature type="transmembrane region" description="Helical" evidence="7">
    <location>
        <begin position="12"/>
        <end position="35"/>
    </location>
</feature>
<evidence type="ECO:0000256" key="3">
    <source>
        <dbReference type="ARBA" id="ARBA00022692"/>
    </source>
</evidence>
<dbReference type="InterPro" id="IPR035952">
    <property type="entry name" value="Rhomboid-like_sf"/>
</dbReference>
<evidence type="ECO:0000256" key="4">
    <source>
        <dbReference type="ARBA" id="ARBA00022801"/>
    </source>
</evidence>
<proteinExistence type="inferred from homology"/>
<comment type="subcellular location">
    <subcellularLocation>
        <location evidence="1">Membrane</location>
        <topology evidence="1">Multi-pass membrane protein</topology>
    </subcellularLocation>
</comment>
<dbReference type="PANTHER" id="PTHR43731">
    <property type="entry name" value="RHOMBOID PROTEASE"/>
    <property type="match status" value="1"/>
</dbReference>
<reference evidence="9 10" key="1">
    <citation type="submission" date="2018-06" db="EMBL/GenBank/DDBJ databases">
        <title>Genomic Encyclopedia of Archaeal and Bacterial Type Strains, Phase II (KMG-II): from individual species to whole genera.</title>
        <authorList>
            <person name="Goeker M."/>
        </authorList>
    </citation>
    <scope>NUCLEOTIDE SEQUENCE [LARGE SCALE GENOMIC DNA]</scope>
    <source>
        <strain evidence="9 10">DSM 29821</strain>
    </source>
</reference>
<protein>
    <submittedName>
        <fullName evidence="9">Rhomboid protease GluP</fullName>
    </submittedName>
</protein>
<keyword evidence="3 7" id="KW-0812">Transmembrane</keyword>
<dbReference type="PANTHER" id="PTHR43731:SF14">
    <property type="entry name" value="PRESENILIN-ASSOCIATED RHOMBOID-LIKE PROTEIN, MITOCHONDRIAL"/>
    <property type="match status" value="1"/>
</dbReference>
<dbReference type="SUPFAM" id="SSF144091">
    <property type="entry name" value="Rhomboid-like"/>
    <property type="match status" value="1"/>
</dbReference>
<evidence type="ECO:0000256" key="5">
    <source>
        <dbReference type="ARBA" id="ARBA00022989"/>
    </source>
</evidence>
<evidence type="ECO:0000313" key="9">
    <source>
        <dbReference type="EMBL" id="RAJ73964.1"/>
    </source>
</evidence>
<organism evidence="9 10">
    <name type="scientific">Chitinophaga dinghuensis</name>
    <dbReference type="NCBI Taxonomy" id="1539050"/>
    <lineage>
        <taxon>Bacteria</taxon>
        <taxon>Pseudomonadati</taxon>
        <taxon>Bacteroidota</taxon>
        <taxon>Chitinophagia</taxon>
        <taxon>Chitinophagales</taxon>
        <taxon>Chitinophagaceae</taxon>
        <taxon>Chitinophaga</taxon>
    </lineage>
</organism>
<feature type="transmembrane region" description="Helical" evidence="7">
    <location>
        <begin position="66"/>
        <end position="88"/>
    </location>
</feature>
<dbReference type="Gene3D" id="1.20.1540.10">
    <property type="entry name" value="Rhomboid-like"/>
    <property type="match status" value="1"/>
</dbReference>
<keyword evidence="5 7" id="KW-1133">Transmembrane helix</keyword>
<dbReference type="InterPro" id="IPR022764">
    <property type="entry name" value="Peptidase_S54_rhomboid_dom"/>
</dbReference>
<keyword evidence="6 7" id="KW-0472">Membrane</keyword>
<sequence length="210" mass="23382">MQIQKHLLQMPVTLALIAINCIVFFVMVFSGLNIWSGNPDTLLHAGGNYWPYTIDLHQYWRLLTSMFLHGGLWHLFTNMLGLFMAGLFLEPVIRGPRMCLVYFCTGIMSDFASIWFHKDTLSVGASGGIFGIYGAFLALLTTTVYRPTIRKPLLAFIALFVGLNIILAFFSGGIDNIAHLTGFCIGILLGYILYFTLSNTAGNQLPDETK</sequence>
<feature type="transmembrane region" description="Helical" evidence="7">
    <location>
        <begin position="100"/>
        <end position="117"/>
    </location>
</feature>
<comment type="similarity">
    <text evidence="2">Belongs to the peptidase S54 family.</text>
</comment>
<dbReference type="GO" id="GO:0006508">
    <property type="term" value="P:proteolysis"/>
    <property type="evidence" value="ECO:0007669"/>
    <property type="project" value="UniProtKB-KW"/>
</dbReference>
<keyword evidence="4" id="KW-0378">Hydrolase</keyword>
<dbReference type="RefSeq" id="WP_111595197.1">
    <property type="nucleotide sequence ID" value="NZ_QLMA01000011.1"/>
</dbReference>
<dbReference type="GO" id="GO:0004252">
    <property type="term" value="F:serine-type endopeptidase activity"/>
    <property type="evidence" value="ECO:0007669"/>
    <property type="project" value="InterPro"/>
</dbReference>
<dbReference type="InterPro" id="IPR050925">
    <property type="entry name" value="Rhomboid_protease_S54"/>
</dbReference>
<dbReference type="Pfam" id="PF01694">
    <property type="entry name" value="Rhomboid"/>
    <property type="match status" value="1"/>
</dbReference>
<evidence type="ECO:0000259" key="8">
    <source>
        <dbReference type="Pfam" id="PF01694"/>
    </source>
</evidence>
<evidence type="ECO:0000256" key="7">
    <source>
        <dbReference type="SAM" id="Phobius"/>
    </source>
</evidence>
<evidence type="ECO:0000256" key="2">
    <source>
        <dbReference type="ARBA" id="ARBA00009045"/>
    </source>
</evidence>
<accession>A0A327VJC7</accession>
<evidence type="ECO:0000256" key="1">
    <source>
        <dbReference type="ARBA" id="ARBA00004141"/>
    </source>
</evidence>
<feature type="domain" description="Peptidase S54 rhomboid" evidence="8">
    <location>
        <begin position="57"/>
        <end position="193"/>
    </location>
</feature>
<name>A0A327VJC7_9BACT</name>
<comment type="caution">
    <text evidence="9">The sequence shown here is derived from an EMBL/GenBank/DDBJ whole genome shotgun (WGS) entry which is preliminary data.</text>
</comment>
<dbReference type="Proteomes" id="UP000249819">
    <property type="component" value="Unassembled WGS sequence"/>
</dbReference>
<keyword evidence="9" id="KW-0645">Protease</keyword>